<name>A0A078M5D9_9BACL</name>
<dbReference type="Gene3D" id="3.90.120.10">
    <property type="entry name" value="DNA Methylase, subunit A, domain 2"/>
    <property type="match status" value="1"/>
</dbReference>
<reference evidence="8" key="1">
    <citation type="submission" date="2014-07" db="EMBL/GenBank/DDBJ databases">
        <authorList>
            <person name="Urmite Genomes Urmite Genomes"/>
        </authorList>
    </citation>
    <scope>NUCLEOTIDE SEQUENCE</scope>
    <source>
        <strain evidence="8">13S34_air</strain>
    </source>
</reference>
<sequence>MNVLDLFAGAGGLSEGFKQAGFNIAAHVEIDSNACDTLRTREAFHYLKSANKLSLYEDYLLKKINRSELYSQVPKSVLDKVIEEEISAESIPTIFKRIDAILGTDSIDIVIGGPPCQAYSTAGISRCPNRMQNDPRNYMYLFYKQFLVEYQPRMFLFENVKGILTAKKGEVFKDLLNVIDEAGYNLEYKLLNAKEFGVPQNRERVIIIGWKKEYNFSYPDFSSSSLLTVEEALQNLPKVKAGESLTPTKIKKMGDSSHPSLQWIMKDNVFLTQHIARPNNSIDLEIYRLVVNAWNNKEEILMYNDIPKNLQKHKNTKSFLDRYKSLKPKQASHTVVAHIAKDGHYYIHYDIQQNRSITVREAARIQSFPDNFYFERSRTAAFTQIGNAVPPLMAYKIAKELTPLLK</sequence>
<dbReference type="InterPro" id="IPR050390">
    <property type="entry name" value="C5-Methyltransferase"/>
</dbReference>
<dbReference type="GO" id="GO:0009307">
    <property type="term" value="P:DNA restriction-modification system"/>
    <property type="evidence" value="ECO:0007669"/>
    <property type="project" value="UniProtKB-KW"/>
</dbReference>
<dbReference type="Gene3D" id="3.40.50.150">
    <property type="entry name" value="Vaccinia Virus protein VP39"/>
    <property type="match status" value="1"/>
</dbReference>
<comment type="similarity">
    <text evidence="5 6">Belongs to the class I-like SAM-binding methyltransferase superfamily. C5-methyltransferase family.</text>
</comment>
<dbReference type="REBASE" id="172756">
    <property type="entry name" value="M.Lsp13S34ORF655P"/>
</dbReference>
<dbReference type="PANTHER" id="PTHR10629">
    <property type="entry name" value="CYTOSINE-SPECIFIC METHYLTRANSFERASE"/>
    <property type="match status" value="1"/>
</dbReference>
<dbReference type="PANTHER" id="PTHR10629:SF52">
    <property type="entry name" value="DNA (CYTOSINE-5)-METHYLTRANSFERASE 1"/>
    <property type="match status" value="1"/>
</dbReference>
<dbReference type="NCBIfam" id="TIGR00675">
    <property type="entry name" value="dcm"/>
    <property type="match status" value="1"/>
</dbReference>
<dbReference type="PROSITE" id="PS51679">
    <property type="entry name" value="SAM_MT_C5"/>
    <property type="match status" value="1"/>
</dbReference>
<comment type="catalytic activity">
    <reaction evidence="7">
        <text>a 2'-deoxycytidine in DNA + S-adenosyl-L-methionine = a 5-methyl-2'-deoxycytidine in DNA + S-adenosyl-L-homocysteine + H(+)</text>
        <dbReference type="Rhea" id="RHEA:13681"/>
        <dbReference type="Rhea" id="RHEA-COMP:11369"/>
        <dbReference type="Rhea" id="RHEA-COMP:11370"/>
        <dbReference type="ChEBI" id="CHEBI:15378"/>
        <dbReference type="ChEBI" id="CHEBI:57856"/>
        <dbReference type="ChEBI" id="CHEBI:59789"/>
        <dbReference type="ChEBI" id="CHEBI:85452"/>
        <dbReference type="ChEBI" id="CHEBI:85454"/>
        <dbReference type="EC" id="2.1.1.37"/>
    </reaction>
</comment>
<evidence type="ECO:0000256" key="1">
    <source>
        <dbReference type="ARBA" id="ARBA00022603"/>
    </source>
</evidence>
<dbReference type="AlphaFoldDB" id="A0A078M5D9"/>
<dbReference type="GO" id="GO:0003677">
    <property type="term" value="F:DNA binding"/>
    <property type="evidence" value="ECO:0007669"/>
    <property type="project" value="TreeGrafter"/>
</dbReference>
<accession>A0A078M5D9</accession>
<evidence type="ECO:0000256" key="3">
    <source>
        <dbReference type="ARBA" id="ARBA00022691"/>
    </source>
</evidence>
<evidence type="ECO:0000256" key="7">
    <source>
        <dbReference type="RuleBase" id="RU000417"/>
    </source>
</evidence>
<dbReference type="PRINTS" id="PR00105">
    <property type="entry name" value="C5METTRFRASE"/>
</dbReference>
<dbReference type="Pfam" id="PF00145">
    <property type="entry name" value="DNA_methylase"/>
    <property type="match status" value="2"/>
</dbReference>
<dbReference type="InterPro" id="IPR018117">
    <property type="entry name" value="C5_DNA_meth_AS"/>
</dbReference>
<dbReference type="PATRIC" id="fig|1461583.4.peg.629"/>
<feature type="active site" evidence="5">
    <location>
        <position position="116"/>
    </location>
</feature>
<evidence type="ECO:0000256" key="4">
    <source>
        <dbReference type="ARBA" id="ARBA00022747"/>
    </source>
</evidence>
<evidence type="ECO:0000256" key="6">
    <source>
        <dbReference type="RuleBase" id="RU000416"/>
    </source>
</evidence>
<dbReference type="HOGENOM" id="CLU_006958_2_4_9"/>
<dbReference type="EC" id="2.1.1.37" evidence="7"/>
<keyword evidence="1 5" id="KW-0489">Methyltransferase</keyword>
<dbReference type="PROSITE" id="PS00095">
    <property type="entry name" value="C5_MTASE_2"/>
    <property type="match status" value="1"/>
</dbReference>
<dbReference type="GO" id="GO:0032259">
    <property type="term" value="P:methylation"/>
    <property type="evidence" value="ECO:0007669"/>
    <property type="project" value="UniProtKB-KW"/>
</dbReference>
<gene>
    <name evidence="8" type="primary">haeIIIM</name>
    <name evidence="8" type="ORF">BN1050_00655</name>
</gene>
<protein>
    <recommendedName>
        <fullName evidence="7">Cytosine-specific methyltransferase</fullName>
        <ecNumber evidence="7">2.1.1.37</ecNumber>
    </recommendedName>
</protein>
<dbReference type="InterPro" id="IPR029063">
    <property type="entry name" value="SAM-dependent_MTases_sf"/>
</dbReference>
<dbReference type="InterPro" id="IPR001525">
    <property type="entry name" value="C5_MeTfrase"/>
</dbReference>
<dbReference type="SUPFAM" id="SSF53335">
    <property type="entry name" value="S-adenosyl-L-methionine-dependent methyltransferases"/>
    <property type="match status" value="1"/>
</dbReference>
<keyword evidence="3 5" id="KW-0949">S-adenosyl-L-methionine</keyword>
<keyword evidence="4" id="KW-0680">Restriction system</keyword>
<proteinExistence type="inferred from homology"/>
<evidence type="ECO:0000256" key="2">
    <source>
        <dbReference type="ARBA" id="ARBA00022679"/>
    </source>
</evidence>
<dbReference type="InterPro" id="IPR031303">
    <property type="entry name" value="C5_meth_CS"/>
</dbReference>
<evidence type="ECO:0000256" key="5">
    <source>
        <dbReference type="PROSITE-ProRule" id="PRU01016"/>
    </source>
</evidence>
<dbReference type="GO" id="GO:0003886">
    <property type="term" value="F:DNA (cytosine-5-)-methyltransferase activity"/>
    <property type="evidence" value="ECO:0007669"/>
    <property type="project" value="UniProtKB-EC"/>
</dbReference>
<dbReference type="GO" id="GO:0044027">
    <property type="term" value="P:negative regulation of gene expression via chromosomal CpG island methylation"/>
    <property type="evidence" value="ECO:0007669"/>
    <property type="project" value="TreeGrafter"/>
</dbReference>
<evidence type="ECO:0000313" key="8">
    <source>
        <dbReference type="EMBL" id="CEA00567.1"/>
    </source>
</evidence>
<dbReference type="EMBL" id="LN483073">
    <property type="protein sequence ID" value="CEA00567.1"/>
    <property type="molecule type" value="Genomic_DNA"/>
</dbReference>
<organism evidence="8">
    <name type="scientific">Metalysinibacillus saudimassiliensis</name>
    <dbReference type="NCBI Taxonomy" id="1461583"/>
    <lineage>
        <taxon>Bacteria</taxon>
        <taxon>Bacillati</taxon>
        <taxon>Bacillota</taxon>
        <taxon>Bacilli</taxon>
        <taxon>Bacillales</taxon>
        <taxon>Caryophanaceae</taxon>
        <taxon>Metalysinibacillus</taxon>
    </lineage>
</organism>
<keyword evidence="2 5" id="KW-0808">Transferase</keyword>
<dbReference type="PROSITE" id="PS00094">
    <property type="entry name" value="C5_MTASE_1"/>
    <property type="match status" value="1"/>
</dbReference>